<dbReference type="InterPro" id="IPR052058">
    <property type="entry name" value="Alcohol_O-acetyltransferase"/>
</dbReference>
<name>A0A0L0NZ11_CANAR</name>
<protein>
    <recommendedName>
        <fullName evidence="3">Alcohol acetyltransferase</fullName>
    </recommendedName>
</protein>
<dbReference type="VEuPathDB" id="FungiDB:B9J08_001206"/>
<organism evidence="1 2">
    <name type="scientific">Candidozyma auris</name>
    <name type="common">Yeast</name>
    <name type="synonym">Candida auris</name>
    <dbReference type="NCBI Taxonomy" id="498019"/>
    <lineage>
        <taxon>Eukaryota</taxon>
        <taxon>Fungi</taxon>
        <taxon>Dikarya</taxon>
        <taxon>Ascomycota</taxon>
        <taxon>Saccharomycotina</taxon>
        <taxon>Pichiomycetes</taxon>
        <taxon>Metschnikowiaceae</taxon>
        <taxon>Candidozyma</taxon>
    </lineage>
</organism>
<gene>
    <name evidence="1" type="ORF">QG37_04270</name>
</gene>
<reference evidence="2" key="1">
    <citation type="journal article" date="2015" name="BMC Genomics">
        <title>Draft genome of a commonly misdiagnosed multidrug resistant pathogen Candida auris.</title>
        <authorList>
            <person name="Chatterjee S."/>
            <person name="Alampalli S.V."/>
            <person name="Nageshan R.K."/>
            <person name="Chettiar S.T."/>
            <person name="Joshi S."/>
            <person name="Tatu U.S."/>
        </authorList>
    </citation>
    <scope>NUCLEOTIDE SEQUENCE [LARGE SCALE GENOMIC DNA]</scope>
    <source>
        <strain evidence="2">6684</strain>
    </source>
</reference>
<sequence>MSRAPGFFEKHFFLRNSLGFYTNLSTTAKYNRHVDRTHLAAALQLMISENPWFCTNFFKVNNTGDVYKDYELRPVDEIKFDSVVGFSKIKKFDADTIEYTNSLRVPIGKKDAPLWRLIVLETDTEQYFTFYACHSNFDGGSTAQFHKDLLSYLGRTDSANFEDILYRNHGDTPILPPVEDLDLFRPLLLQKIWLYLEVKAPKLFSWLKWIASGFPETFEIFQASPISDKIENKFRVINVPSADLNKLVSHCRSQSHTLTPYLTAIVKTSLEKYVYPQYYSDPSTVGTRLLMAMEGRRYSPELSNPFRYGPVVCAQVWDMAPGKSIKDNLRLVHENTQKSLKSQYDFKHTWTFKLIDTEKTLSKSIGTKMRITLLMTNIGMIKEVPDQDWQIIDAWFALNNTFFYHFTLHAISTPQGGLNICLGYLPEYDELETIDNEKSVSVMDAVERDMKAMISKSISE</sequence>
<dbReference type="Gene3D" id="3.30.559.10">
    <property type="entry name" value="Chloramphenicol acetyltransferase-like domain"/>
    <property type="match status" value="1"/>
</dbReference>
<dbReference type="VEuPathDB" id="FungiDB:CJJ07_003426"/>
<dbReference type="AlphaFoldDB" id="A0A0L0NZ11"/>
<dbReference type="VEuPathDB" id="FungiDB:CJJ09_001039"/>
<dbReference type="VEuPathDB" id="FungiDB:QG37_04270"/>
<dbReference type="PANTHER" id="PTHR28037">
    <property type="entry name" value="ALCOHOL O-ACETYLTRANSFERASE 1-RELATED"/>
    <property type="match status" value="1"/>
</dbReference>
<dbReference type="InterPro" id="IPR010828">
    <property type="entry name" value="Atf2/Sli1-like"/>
</dbReference>
<accession>A0A0L0NZ11</accession>
<evidence type="ECO:0000313" key="1">
    <source>
        <dbReference type="EMBL" id="KND98925.1"/>
    </source>
</evidence>
<dbReference type="SUPFAM" id="SSF52777">
    <property type="entry name" value="CoA-dependent acyltransferases"/>
    <property type="match status" value="1"/>
</dbReference>
<proteinExistence type="predicted"/>
<dbReference type="GO" id="GO:0008080">
    <property type="term" value="F:N-acetyltransferase activity"/>
    <property type="evidence" value="ECO:0007669"/>
    <property type="project" value="TreeGrafter"/>
</dbReference>
<dbReference type="InterPro" id="IPR023213">
    <property type="entry name" value="CAT-like_dom_sf"/>
</dbReference>
<comment type="caution">
    <text evidence="1">The sequence shown here is derived from an EMBL/GenBank/DDBJ whole genome shotgun (WGS) entry which is preliminary data.</text>
</comment>
<evidence type="ECO:0008006" key="3">
    <source>
        <dbReference type="Google" id="ProtNLM"/>
    </source>
</evidence>
<dbReference type="VEuPathDB" id="FungiDB:CJI96_0003050"/>
<dbReference type="Proteomes" id="UP000037122">
    <property type="component" value="Unassembled WGS sequence"/>
</dbReference>
<dbReference type="VEuPathDB" id="FungiDB:CJI97_001400"/>
<dbReference type="PANTHER" id="PTHR28037:SF1">
    <property type="entry name" value="ALCOHOL O-ACETYLTRANSFERASE 1-RELATED"/>
    <property type="match status" value="1"/>
</dbReference>
<evidence type="ECO:0000313" key="2">
    <source>
        <dbReference type="Proteomes" id="UP000037122"/>
    </source>
</evidence>
<dbReference type="EMBL" id="LGST01000029">
    <property type="protein sequence ID" value="KND98925.1"/>
    <property type="molecule type" value="Genomic_DNA"/>
</dbReference>
<dbReference type="Pfam" id="PF07247">
    <property type="entry name" value="AATase"/>
    <property type="match status" value="1"/>
</dbReference>